<dbReference type="Proteomes" id="UP000182715">
    <property type="component" value="Unassembled WGS sequence"/>
</dbReference>
<evidence type="ECO:0000256" key="4">
    <source>
        <dbReference type="ARBA" id="ARBA00022692"/>
    </source>
</evidence>
<dbReference type="PANTHER" id="PTHR30443">
    <property type="entry name" value="INNER MEMBRANE PROTEIN"/>
    <property type="match status" value="1"/>
</dbReference>
<feature type="transmembrane region" description="Helical" evidence="7">
    <location>
        <begin position="151"/>
        <end position="170"/>
    </location>
</feature>
<dbReference type="InterPro" id="IPR040423">
    <property type="entry name" value="PEA_transferase"/>
</dbReference>
<accession>A0A0H5DM30</accession>
<dbReference type="GO" id="GO:0009244">
    <property type="term" value="P:lipopolysaccharide core region biosynthetic process"/>
    <property type="evidence" value="ECO:0007669"/>
    <property type="project" value="TreeGrafter"/>
</dbReference>
<dbReference type="InterPro" id="IPR058130">
    <property type="entry name" value="PEA_transf_C"/>
</dbReference>
<protein>
    <submittedName>
        <fullName evidence="9">DcaA</fullName>
    </submittedName>
</protein>
<dbReference type="PANTHER" id="PTHR30443:SF0">
    <property type="entry name" value="PHOSPHOETHANOLAMINE TRANSFERASE EPTA"/>
    <property type="match status" value="1"/>
</dbReference>
<dbReference type="InterPro" id="IPR017850">
    <property type="entry name" value="Alkaline_phosphatase_core_sf"/>
</dbReference>
<keyword evidence="4 7" id="KW-0812">Transmembrane</keyword>
<evidence type="ECO:0000256" key="3">
    <source>
        <dbReference type="ARBA" id="ARBA00022679"/>
    </source>
</evidence>
<feature type="transmembrane region" description="Helical" evidence="7">
    <location>
        <begin position="76"/>
        <end position="96"/>
    </location>
</feature>
<feature type="transmembrane region" description="Helical" evidence="7">
    <location>
        <begin position="21"/>
        <end position="42"/>
    </location>
</feature>
<dbReference type="GO" id="GO:0005886">
    <property type="term" value="C:plasma membrane"/>
    <property type="evidence" value="ECO:0007669"/>
    <property type="project" value="UniProtKB-SubCell"/>
</dbReference>
<keyword evidence="2" id="KW-1003">Cell membrane</keyword>
<feature type="transmembrane region" description="Helical" evidence="7">
    <location>
        <begin position="48"/>
        <end position="69"/>
    </location>
</feature>
<evidence type="ECO:0000256" key="2">
    <source>
        <dbReference type="ARBA" id="ARBA00022475"/>
    </source>
</evidence>
<proteinExistence type="predicted"/>
<dbReference type="Gene3D" id="3.40.720.10">
    <property type="entry name" value="Alkaline Phosphatase, subunit A"/>
    <property type="match status" value="1"/>
</dbReference>
<feature type="transmembrane region" description="Helical" evidence="7">
    <location>
        <begin position="126"/>
        <end position="144"/>
    </location>
</feature>
<dbReference type="SUPFAM" id="SSF53649">
    <property type="entry name" value="Alkaline phosphatase-like"/>
    <property type="match status" value="1"/>
</dbReference>
<keyword evidence="5 7" id="KW-1133">Transmembrane helix</keyword>
<dbReference type="FunFam" id="3.40.720.10:FF:000100">
    <property type="entry name" value="YhbX/YhjW/YijP/YjdB family protein"/>
    <property type="match status" value="1"/>
</dbReference>
<organism evidence="9 10">
    <name type="scientific">Neisseria meningitidis serogroup B</name>
    <dbReference type="NCBI Taxonomy" id="491"/>
    <lineage>
        <taxon>Bacteria</taxon>
        <taxon>Pseudomonadati</taxon>
        <taxon>Pseudomonadota</taxon>
        <taxon>Betaproteobacteria</taxon>
        <taxon>Neisseriales</taxon>
        <taxon>Neisseriaceae</taxon>
        <taxon>Neisseria</taxon>
    </lineage>
</organism>
<evidence type="ECO:0000313" key="10">
    <source>
        <dbReference type="Proteomes" id="UP000182715"/>
    </source>
</evidence>
<evidence type="ECO:0000313" key="9">
    <source>
        <dbReference type="EMBL" id="CRL92291.1"/>
    </source>
</evidence>
<comment type="subcellular location">
    <subcellularLocation>
        <location evidence="1">Cell membrane</location>
        <topology evidence="1">Multi-pass membrane protein</topology>
    </subcellularLocation>
</comment>
<reference evidence="9 10" key="1">
    <citation type="submission" date="2014-11" db="EMBL/GenBank/DDBJ databases">
        <authorList>
            <person name="Diene M.Seydina."/>
        </authorList>
    </citation>
    <scope>NUCLEOTIDE SEQUENCE [LARGE SCALE GENOMIC DNA]</scope>
    <source>
        <strain evidence="9 10">Neisseria meningitidis CHUV</strain>
    </source>
</reference>
<dbReference type="GO" id="GO:0016776">
    <property type="term" value="F:phosphotransferase activity, phosphate group as acceptor"/>
    <property type="evidence" value="ECO:0007669"/>
    <property type="project" value="TreeGrafter"/>
</dbReference>
<dbReference type="EMBL" id="CVTF01000001">
    <property type="protein sequence ID" value="CRL92291.1"/>
    <property type="molecule type" value="Genomic_DNA"/>
</dbReference>
<keyword evidence="3" id="KW-0808">Transferase</keyword>
<evidence type="ECO:0000256" key="1">
    <source>
        <dbReference type="ARBA" id="ARBA00004651"/>
    </source>
</evidence>
<dbReference type="Pfam" id="PF00884">
    <property type="entry name" value="Sulfatase"/>
    <property type="match status" value="1"/>
</dbReference>
<sequence>MGFKTQSVNFYCEILMMKKSFLTLVLYSSLLTASEIAYRFVFGIETLPAAKIAETFALTFVIAALYLFARYKVTRLLIAVFFAFSIIANNVHYAVYQSWMTGINYWLMLKEVTEVGSAGASMLDKLWLPVLWGVLEVMLFCSLAKFRRKTHFSADILFAFLMLMIFVRSFDTKQEHGISPKPTYSRIKANYFSFGYFVGRVLPYQLFDLSRIPAFKQPAPSKIGQGSVQNIVLIMGESESAAHLKLFGYGRETSPFLTRLSQADFKPIVKQSYSAGFMTAVSLPSFFNAIPHANGLEQISGGDTNMFRLAKEQGYETYFYSAQAENEMAILNLIGKKWIDHLIQPTQLGYGNGDNMPDEKLLPLFDKINLQQGKHFIVLHQRGSHAPYGALLQPQDKVFGEADIVDKYDNTIHKTDQMIQTVFEQLQKQPDGNWLFAYTSDHGQYVRQDIYNQGTVQPDSYLVPLVLYSPDKAVQQAANQAFAPCEIAFHQQLSTFLIHTLGYDMPVSGCREGSVTGNLITGDAGSLNIRDGKAEYVYPQ</sequence>
<feature type="domain" description="Sulfatase N-terminal" evidence="8">
    <location>
        <begin position="229"/>
        <end position="481"/>
    </location>
</feature>
<evidence type="ECO:0000256" key="7">
    <source>
        <dbReference type="SAM" id="Phobius"/>
    </source>
</evidence>
<name>A0A0H5DM30_NEIMI</name>
<keyword evidence="6 7" id="KW-0472">Membrane</keyword>
<dbReference type="CDD" id="cd16017">
    <property type="entry name" value="LptA"/>
    <property type="match status" value="1"/>
</dbReference>
<evidence type="ECO:0000256" key="5">
    <source>
        <dbReference type="ARBA" id="ARBA00022989"/>
    </source>
</evidence>
<evidence type="ECO:0000256" key="6">
    <source>
        <dbReference type="ARBA" id="ARBA00023136"/>
    </source>
</evidence>
<dbReference type="InterPro" id="IPR000917">
    <property type="entry name" value="Sulfatase_N"/>
</dbReference>
<dbReference type="AlphaFoldDB" id="A0A0H5DM30"/>
<evidence type="ECO:0000259" key="8">
    <source>
        <dbReference type="Pfam" id="PF00884"/>
    </source>
</evidence>